<evidence type="ECO:0000256" key="3">
    <source>
        <dbReference type="RuleBase" id="RU003718"/>
    </source>
</evidence>
<dbReference type="AlphaFoldDB" id="A0AAD3SUR6"/>
<dbReference type="InterPro" id="IPR035595">
    <property type="entry name" value="UDP_glycos_trans_CS"/>
</dbReference>
<proteinExistence type="inferred from homology"/>
<evidence type="ECO:0000256" key="2">
    <source>
        <dbReference type="ARBA" id="ARBA00022679"/>
    </source>
</evidence>
<sequence>MENSTAAAAAAHHVLVVPYPAQGHMIPILDLTHHLAVRGVTITILVTPQNVPILGPLLSHCPASSIATLVLPFPPHPSIPAAVENTKDLPPNSFRPVMVSMGRLYSPLLRWFQSHPSPPSAILSDMFLGWTHRLASQLGIKRIVFSPSGALALSVIYSLWRDFPRRADERDDNAEVSFDKIPGSPKYPWWQLSPVYRSYVAGDPDSEFIKDGMKKNLESWGLVINSFSELESVYLNHLMSELGHDRVWAVGPLLPPENGNGSGPCNRPGPSPVATSDILSWLDTCHDQKVVYVCFGSQALLTNQQMEAIARGLEKSGSHFIWSVKQPATGHANGAIERYGTVPQGFDARVAGRGLVVTGWVPQVLILRHRAVGAFLTHCGWNSVLEGLVAGVPMLAWPMGADQYSNATLLVDVLKAGVRVCEGSRTVPDSDELAQALANSVSEDRGKRKRAQELRTAALDAISDGGSSSTDLERLIKHLSI</sequence>
<evidence type="ECO:0000313" key="5">
    <source>
        <dbReference type="EMBL" id="GMH17512.1"/>
    </source>
</evidence>
<dbReference type="FunFam" id="3.40.50.2000:FF:000064">
    <property type="entry name" value="Glycosyltransferase"/>
    <property type="match status" value="1"/>
</dbReference>
<dbReference type="PROSITE" id="PS00375">
    <property type="entry name" value="UDPGT"/>
    <property type="match status" value="1"/>
</dbReference>
<comment type="caution">
    <text evidence="5">The sequence shown here is derived from an EMBL/GenBank/DDBJ whole genome shotgun (WGS) entry which is preliminary data.</text>
</comment>
<accession>A0AAD3SUR6</accession>
<evidence type="ECO:0000313" key="6">
    <source>
        <dbReference type="Proteomes" id="UP001279734"/>
    </source>
</evidence>
<dbReference type="PANTHER" id="PTHR48047:SF8">
    <property type="entry name" value="FLAVONOL 3-O-GLUCOSYLTRANSFERASE UGT89B1"/>
    <property type="match status" value="1"/>
</dbReference>
<keyword evidence="6" id="KW-1185">Reference proteome</keyword>
<keyword evidence="3" id="KW-0328">Glycosyltransferase</keyword>
<dbReference type="Pfam" id="PF00201">
    <property type="entry name" value="UDPGT"/>
    <property type="match status" value="1"/>
</dbReference>
<evidence type="ECO:0000256" key="1">
    <source>
        <dbReference type="ARBA" id="ARBA00009995"/>
    </source>
</evidence>
<dbReference type="EMBL" id="BSYO01000018">
    <property type="protein sequence ID" value="GMH17512.1"/>
    <property type="molecule type" value="Genomic_DNA"/>
</dbReference>
<evidence type="ECO:0000256" key="4">
    <source>
        <dbReference type="RuleBase" id="RU362057"/>
    </source>
</evidence>
<dbReference type="EC" id="2.4.1.-" evidence="4"/>
<reference evidence="5" key="1">
    <citation type="submission" date="2023-05" db="EMBL/GenBank/DDBJ databases">
        <title>Nepenthes gracilis genome sequencing.</title>
        <authorList>
            <person name="Fukushima K."/>
        </authorList>
    </citation>
    <scope>NUCLEOTIDE SEQUENCE</scope>
    <source>
        <strain evidence="5">SING2019-196</strain>
    </source>
</reference>
<dbReference type="Gene3D" id="3.40.50.2000">
    <property type="entry name" value="Glycogen Phosphorylase B"/>
    <property type="match status" value="2"/>
</dbReference>
<protein>
    <recommendedName>
        <fullName evidence="4">Glycosyltransferase</fullName>
        <ecNumber evidence="4">2.4.1.-</ecNumber>
    </recommendedName>
</protein>
<dbReference type="Proteomes" id="UP001279734">
    <property type="component" value="Unassembled WGS sequence"/>
</dbReference>
<comment type="similarity">
    <text evidence="1 3">Belongs to the UDP-glycosyltransferase family.</text>
</comment>
<name>A0AAD3SUR6_NEPGR</name>
<dbReference type="CDD" id="cd03784">
    <property type="entry name" value="GT1_Gtf-like"/>
    <property type="match status" value="1"/>
</dbReference>
<organism evidence="5 6">
    <name type="scientific">Nepenthes gracilis</name>
    <name type="common">Slender pitcher plant</name>
    <dbReference type="NCBI Taxonomy" id="150966"/>
    <lineage>
        <taxon>Eukaryota</taxon>
        <taxon>Viridiplantae</taxon>
        <taxon>Streptophyta</taxon>
        <taxon>Embryophyta</taxon>
        <taxon>Tracheophyta</taxon>
        <taxon>Spermatophyta</taxon>
        <taxon>Magnoliopsida</taxon>
        <taxon>eudicotyledons</taxon>
        <taxon>Gunneridae</taxon>
        <taxon>Pentapetalae</taxon>
        <taxon>Caryophyllales</taxon>
        <taxon>Nepenthaceae</taxon>
        <taxon>Nepenthes</taxon>
    </lineage>
</organism>
<gene>
    <name evidence="5" type="ORF">Nepgr_019353</name>
</gene>
<dbReference type="GO" id="GO:0035251">
    <property type="term" value="F:UDP-glucosyltransferase activity"/>
    <property type="evidence" value="ECO:0007669"/>
    <property type="project" value="TreeGrafter"/>
</dbReference>
<dbReference type="SUPFAM" id="SSF53756">
    <property type="entry name" value="UDP-Glycosyltransferase/glycogen phosphorylase"/>
    <property type="match status" value="1"/>
</dbReference>
<keyword evidence="2 3" id="KW-0808">Transferase</keyword>
<dbReference type="PANTHER" id="PTHR48047">
    <property type="entry name" value="GLYCOSYLTRANSFERASE"/>
    <property type="match status" value="1"/>
</dbReference>
<dbReference type="InterPro" id="IPR002213">
    <property type="entry name" value="UDP_glucos_trans"/>
</dbReference>
<dbReference type="FunFam" id="3.40.50.2000:FF:000143">
    <property type="entry name" value="UDP-glycosyltransferase 89B1"/>
    <property type="match status" value="1"/>
</dbReference>